<keyword evidence="11" id="KW-1185">Reference proteome</keyword>
<evidence type="ECO:0000256" key="9">
    <source>
        <dbReference type="HAMAP-Rule" id="MF_00422"/>
    </source>
</evidence>
<dbReference type="Pfam" id="PF00584">
    <property type="entry name" value="SecE"/>
    <property type="match status" value="1"/>
</dbReference>
<comment type="subunit">
    <text evidence="9">Component of the Sec protein translocase complex. Heterotrimer consisting of SecY, SecE and SecG subunits. The heterotrimers can form oligomers, although 1 heterotrimer is thought to be able to translocate proteins. Interacts with the ribosome. Interacts with SecDF, and other proteins may be involved. Interacts with SecA.</text>
</comment>
<evidence type="ECO:0000256" key="4">
    <source>
        <dbReference type="ARBA" id="ARBA00022692"/>
    </source>
</evidence>
<sequence>MSYIKGIAQEMKKVTWPTAKQVNKFTWTVIMMIIFFGLYFALTDFVFGNFIDWLISLGA</sequence>
<comment type="subcellular location">
    <subcellularLocation>
        <location evidence="9">Cell membrane</location>
        <topology evidence="9">Single-pass membrane protein</topology>
    </subcellularLocation>
    <subcellularLocation>
        <location evidence="1">Membrane</location>
    </subcellularLocation>
</comment>
<name>A0A1G7SZ88_9LACT</name>
<dbReference type="AlphaFoldDB" id="A0A1G7SZ88"/>
<dbReference type="GO" id="GO:0009306">
    <property type="term" value="P:protein secretion"/>
    <property type="evidence" value="ECO:0007669"/>
    <property type="project" value="UniProtKB-UniRule"/>
</dbReference>
<dbReference type="EMBL" id="FNCK01000004">
    <property type="protein sequence ID" value="SDG28383.1"/>
    <property type="molecule type" value="Genomic_DNA"/>
</dbReference>
<keyword evidence="4 9" id="KW-0812">Transmembrane</keyword>
<dbReference type="InterPro" id="IPR001901">
    <property type="entry name" value="Translocase_SecE/Sec61-g"/>
</dbReference>
<dbReference type="GO" id="GO:0065002">
    <property type="term" value="P:intracellular protein transmembrane transport"/>
    <property type="evidence" value="ECO:0007669"/>
    <property type="project" value="UniProtKB-UniRule"/>
</dbReference>
<evidence type="ECO:0000256" key="6">
    <source>
        <dbReference type="ARBA" id="ARBA00022989"/>
    </source>
</evidence>
<evidence type="ECO:0000256" key="3">
    <source>
        <dbReference type="ARBA" id="ARBA00022475"/>
    </source>
</evidence>
<evidence type="ECO:0000256" key="1">
    <source>
        <dbReference type="ARBA" id="ARBA00004370"/>
    </source>
</evidence>
<evidence type="ECO:0000256" key="8">
    <source>
        <dbReference type="ARBA" id="ARBA00023136"/>
    </source>
</evidence>
<dbReference type="InterPro" id="IPR005807">
    <property type="entry name" value="SecE_bac"/>
</dbReference>
<comment type="similarity">
    <text evidence="9">Belongs to the SecE/SEC61-gamma family.</text>
</comment>
<dbReference type="GO" id="GO:0006605">
    <property type="term" value="P:protein targeting"/>
    <property type="evidence" value="ECO:0007669"/>
    <property type="project" value="UniProtKB-UniRule"/>
</dbReference>
<dbReference type="Proteomes" id="UP000199708">
    <property type="component" value="Unassembled WGS sequence"/>
</dbReference>
<keyword evidence="6 9" id="KW-1133">Transmembrane helix</keyword>
<keyword evidence="5 9" id="KW-0653">Protein transport</keyword>
<gene>
    <name evidence="9" type="primary">secE</name>
    <name evidence="10" type="ORF">SAMN05421791_104223</name>
</gene>
<evidence type="ECO:0000256" key="7">
    <source>
        <dbReference type="ARBA" id="ARBA00023010"/>
    </source>
</evidence>
<proteinExistence type="inferred from homology"/>
<dbReference type="GO" id="GO:0005886">
    <property type="term" value="C:plasma membrane"/>
    <property type="evidence" value="ECO:0007669"/>
    <property type="project" value="UniProtKB-SubCell"/>
</dbReference>
<evidence type="ECO:0000313" key="10">
    <source>
        <dbReference type="EMBL" id="SDG28383.1"/>
    </source>
</evidence>
<dbReference type="PANTHER" id="PTHR33910:SF1">
    <property type="entry name" value="PROTEIN TRANSLOCASE SUBUNIT SECE"/>
    <property type="match status" value="1"/>
</dbReference>
<feature type="transmembrane region" description="Helical" evidence="9">
    <location>
        <begin position="25"/>
        <end position="47"/>
    </location>
</feature>
<keyword evidence="2 9" id="KW-0813">Transport</keyword>
<keyword evidence="3 9" id="KW-1003">Cell membrane</keyword>
<dbReference type="RefSeq" id="WP_090289890.1">
    <property type="nucleotide sequence ID" value="NZ_FNCK01000004.1"/>
</dbReference>
<dbReference type="InterPro" id="IPR038379">
    <property type="entry name" value="SecE_sf"/>
</dbReference>
<dbReference type="NCBIfam" id="TIGR00964">
    <property type="entry name" value="secE_bact"/>
    <property type="match status" value="1"/>
</dbReference>
<accession>A0A1G7SZ88</accession>
<dbReference type="Gene3D" id="1.20.5.1030">
    <property type="entry name" value="Preprotein translocase secy subunit"/>
    <property type="match status" value="1"/>
</dbReference>
<dbReference type="GO" id="GO:0043952">
    <property type="term" value="P:protein transport by the Sec complex"/>
    <property type="evidence" value="ECO:0007669"/>
    <property type="project" value="UniProtKB-UniRule"/>
</dbReference>
<keyword evidence="7 9" id="KW-0811">Translocation</keyword>
<dbReference type="PANTHER" id="PTHR33910">
    <property type="entry name" value="PROTEIN TRANSLOCASE SUBUNIT SECE"/>
    <property type="match status" value="1"/>
</dbReference>
<dbReference type="OrthoDB" id="9813233at2"/>
<evidence type="ECO:0000256" key="5">
    <source>
        <dbReference type="ARBA" id="ARBA00022927"/>
    </source>
</evidence>
<comment type="function">
    <text evidence="9">Essential subunit of the Sec protein translocation channel SecYEG. Clamps together the 2 halves of SecY. May contact the channel plug during translocation.</text>
</comment>
<evidence type="ECO:0000256" key="2">
    <source>
        <dbReference type="ARBA" id="ARBA00022448"/>
    </source>
</evidence>
<evidence type="ECO:0000313" key="11">
    <source>
        <dbReference type="Proteomes" id="UP000199708"/>
    </source>
</evidence>
<dbReference type="STRING" id="120956.SAMN05421791_104223"/>
<keyword evidence="8 9" id="KW-0472">Membrane</keyword>
<protein>
    <recommendedName>
        <fullName evidence="9">Protein translocase subunit SecE</fullName>
    </recommendedName>
</protein>
<organism evidence="10 11">
    <name type="scientific">Facklamia miroungae</name>
    <dbReference type="NCBI Taxonomy" id="120956"/>
    <lineage>
        <taxon>Bacteria</taxon>
        <taxon>Bacillati</taxon>
        <taxon>Bacillota</taxon>
        <taxon>Bacilli</taxon>
        <taxon>Lactobacillales</taxon>
        <taxon>Aerococcaceae</taxon>
        <taxon>Facklamia</taxon>
    </lineage>
</organism>
<dbReference type="HAMAP" id="MF_00422">
    <property type="entry name" value="SecE"/>
    <property type="match status" value="1"/>
</dbReference>
<dbReference type="GO" id="GO:0008320">
    <property type="term" value="F:protein transmembrane transporter activity"/>
    <property type="evidence" value="ECO:0007669"/>
    <property type="project" value="UniProtKB-UniRule"/>
</dbReference>
<reference evidence="10 11" key="1">
    <citation type="submission" date="2016-10" db="EMBL/GenBank/DDBJ databases">
        <authorList>
            <person name="de Groot N.N."/>
        </authorList>
    </citation>
    <scope>NUCLEOTIDE SEQUENCE [LARGE SCALE GENOMIC DNA]</scope>
    <source>
        <strain evidence="10 11">ATCC BAA-466</strain>
    </source>
</reference>